<protein>
    <submittedName>
        <fullName evidence="2">Uncharacterized protein</fullName>
    </submittedName>
</protein>
<feature type="region of interest" description="Disordered" evidence="1">
    <location>
        <begin position="300"/>
        <end position="320"/>
    </location>
</feature>
<evidence type="ECO:0000313" key="2">
    <source>
        <dbReference type="EMBL" id="PVI07568.1"/>
    </source>
</evidence>
<feature type="compositionally biased region" description="Polar residues" evidence="1">
    <location>
        <begin position="364"/>
        <end position="385"/>
    </location>
</feature>
<evidence type="ECO:0000256" key="1">
    <source>
        <dbReference type="SAM" id="MobiDB-lite"/>
    </source>
</evidence>
<reference evidence="2 3" key="1">
    <citation type="journal article" date="2018" name="Sci. Rep.">
        <title>Comparative genomics provides insights into the lifestyle and reveals functional heterogeneity of dark septate endophytic fungi.</title>
        <authorList>
            <person name="Knapp D.G."/>
            <person name="Nemeth J.B."/>
            <person name="Barry K."/>
            <person name="Hainaut M."/>
            <person name="Henrissat B."/>
            <person name="Johnson J."/>
            <person name="Kuo A."/>
            <person name="Lim J.H.P."/>
            <person name="Lipzen A."/>
            <person name="Nolan M."/>
            <person name="Ohm R.A."/>
            <person name="Tamas L."/>
            <person name="Grigoriev I.V."/>
            <person name="Spatafora J.W."/>
            <person name="Nagy L.G."/>
            <person name="Kovacs G.M."/>
        </authorList>
    </citation>
    <scope>NUCLEOTIDE SEQUENCE [LARGE SCALE GENOMIC DNA]</scope>
    <source>
        <strain evidence="2 3">DSE2036</strain>
    </source>
</reference>
<feature type="region of interest" description="Disordered" evidence="1">
    <location>
        <begin position="403"/>
        <end position="441"/>
    </location>
</feature>
<feature type="compositionally biased region" description="Polar residues" evidence="1">
    <location>
        <begin position="77"/>
        <end position="95"/>
    </location>
</feature>
<name>A0A2V1EAA9_9PLEO</name>
<feature type="region of interest" description="Disordered" evidence="1">
    <location>
        <begin position="67"/>
        <end position="97"/>
    </location>
</feature>
<feature type="region of interest" description="Disordered" evidence="1">
    <location>
        <begin position="360"/>
        <end position="390"/>
    </location>
</feature>
<proteinExistence type="predicted"/>
<gene>
    <name evidence="2" type="ORF">DM02DRAFT_622075</name>
</gene>
<dbReference type="AlphaFoldDB" id="A0A2V1EAA9"/>
<accession>A0A2V1EAA9</accession>
<feature type="compositionally biased region" description="Polar residues" evidence="1">
    <location>
        <begin position="659"/>
        <end position="670"/>
    </location>
</feature>
<feature type="compositionally biased region" description="Basic and acidic residues" evidence="1">
    <location>
        <begin position="403"/>
        <end position="412"/>
    </location>
</feature>
<organism evidence="2 3">
    <name type="scientific">Periconia macrospinosa</name>
    <dbReference type="NCBI Taxonomy" id="97972"/>
    <lineage>
        <taxon>Eukaryota</taxon>
        <taxon>Fungi</taxon>
        <taxon>Dikarya</taxon>
        <taxon>Ascomycota</taxon>
        <taxon>Pezizomycotina</taxon>
        <taxon>Dothideomycetes</taxon>
        <taxon>Pleosporomycetidae</taxon>
        <taxon>Pleosporales</taxon>
        <taxon>Massarineae</taxon>
        <taxon>Periconiaceae</taxon>
        <taxon>Periconia</taxon>
    </lineage>
</organism>
<dbReference type="OrthoDB" id="3801582at2759"/>
<keyword evidence="3" id="KW-1185">Reference proteome</keyword>
<evidence type="ECO:0000313" key="3">
    <source>
        <dbReference type="Proteomes" id="UP000244855"/>
    </source>
</evidence>
<feature type="compositionally biased region" description="Low complexity" evidence="1">
    <location>
        <begin position="678"/>
        <end position="697"/>
    </location>
</feature>
<dbReference type="EMBL" id="KZ805303">
    <property type="protein sequence ID" value="PVI07568.1"/>
    <property type="molecule type" value="Genomic_DNA"/>
</dbReference>
<dbReference type="Proteomes" id="UP000244855">
    <property type="component" value="Unassembled WGS sequence"/>
</dbReference>
<feature type="region of interest" description="Disordered" evidence="1">
    <location>
        <begin position="614"/>
        <end position="748"/>
    </location>
</feature>
<sequence>MRVYNFIRNVLADDPIEKDIAGNKEQDCTKIGHNFSYHFQNYRRMYTPQALGLAVCLSITKMQHARDEGRPPAALHNNFNPSREPNSTKPSTGAAKSSIPVQRAVAAAPIAVSKADTALAVTCNATTPWVRARGTTSGQLFWRTAYITLTFIALPNCSHAHLSPGATLTTPTPPHSIALSLPAPSSALQQSIMSFSTLDTGPLGNAFFRTLNNWDDRLFDQLAPVDGCGPQGLVSLSDLEIVQADSRRSEDPIGNYAANVDPAGHDENTGAVTYNNVPGSGASADVNGDLLAPELNSAEGAAIPPAPEHHTAESTTSHSALENSTIEVAVDHSTPENNTVVQAVNCLTRDGNVQAAANFDDASSIGSSGGVNTPESPNDVSTSSGMDDKDRVIADLLKRVRDLEESQGKTKDSSTVSTSHFTGIDGVPHHDFSPQLQNDFSPPIQYDFSQQLPYDFGFGTEFNGTEWDIFSGSDLSLSPPGIFSPQNISPQNGYEQSPGVPSTNAVMARTSTAQNVSGLACNNVQNNLPSPPVNDLTDISMAAFQANLMNSALANSNMSAGGNQFSIGNTPDPFGFEPSQPPVPSELPQVPFTDLTPPAFNNEIDLVENLYPTQPETQSTQDPATLTPTKKGKGKAGTRSTSTPRKPRARKASPKSGRGSVNTPPNAETSPSDDGDESTPTPGSSSSSPGQETTGTPTKKRGRKSATDKNTSPTKRARKTTKSTKTPAVPSPEVEHLLPKRPLPHSSQMWDKKRVEEEQRIFNQAAYVAADPATRGRPLAQLMNTAFENLSQGEKARLLLPILNGMDPFEVDETDEAIRKLSKDLGIGYGAARERIACMKAQRKNMDEEAAGWEKVTQLV</sequence>
<feature type="region of interest" description="Disordered" evidence="1">
    <location>
        <begin position="563"/>
        <end position="599"/>
    </location>
</feature>